<sequence length="101" mass="11273">MAPSSPQIETQSTQFQSASNASESSFKQRTLGEIIASERSERMRKIIQRDVDGFKGYTTHRPGYDTGFFGPISSSTPPWRRGSPSNIKSYDLRIISSPQIT</sequence>
<feature type="region of interest" description="Disordered" evidence="1">
    <location>
        <begin position="65"/>
        <end position="85"/>
    </location>
</feature>
<accession>A0A1Q3E2J4</accession>
<feature type="compositionally biased region" description="Polar residues" evidence="1">
    <location>
        <begin position="1"/>
        <end position="28"/>
    </location>
</feature>
<proteinExistence type="predicted"/>
<evidence type="ECO:0000256" key="1">
    <source>
        <dbReference type="SAM" id="MobiDB-lite"/>
    </source>
</evidence>
<keyword evidence="3" id="KW-1185">Reference proteome</keyword>
<reference evidence="2 3" key="1">
    <citation type="submission" date="2016-08" db="EMBL/GenBank/DDBJ databases">
        <authorList>
            <consortium name="Lentinula edodes genome sequencing consortium"/>
            <person name="Sakamoto Y."/>
            <person name="Nakade K."/>
            <person name="Sato S."/>
            <person name="Yoshida Y."/>
            <person name="Miyazaki K."/>
            <person name="Natsume S."/>
            <person name="Konno N."/>
        </authorList>
    </citation>
    <scope>NUCLEOTIDE SEQUENCE [LARGE SCALE GENOMIC DNA]</scope>
    <source>
        <strain evidence="2 3">NBRC 111202</strain>
    </source>
</reference>
<name>A0A1Q3E2J4_LENED</name>
<feature type="compositionally biased region" description="Polar residues" evidence="1">
    <location>
        <begin position="72"/>
        <end position="85"/>
    </location>
</feature>
<comment type="caution">
    <text evidence="2">The sequence shown here is derived from an EMBL/GenBank/DDBJ whole genome shotgun (WGS) entry which is preliminary data.</text>
</comment>
<feature type="region of interest" description="Disordered" evidence="1">
    <location>
        <begin position="1"/>
        <end position="32"/>
    </location>
</feature>
<evidence type="ECO:0000313" key="2">
    <source>
        <dbReference type="EMBL" id="GAW01478.1"/>
    </source>
</evidence>
<dbReference type="AlphaFoldDB" id="A0A1Q3E2J4"/>
<reference evidence="2 3" key="2">
    <citation type="submission" date="2017-02" db="EMBL/GenBank/DDBJ databases">
        <title>A genome survey and senescence transcriptome analysis in Lentinula edodes.</title>
        <authorList>
            <person name="Sakamoto Y."/>
            <person name="Nakade K."/>
            <person name="Sato S."/>
            <person name="Yoshida Y."/>
            <person name="Miyazaki K."/>
            <person name="Natsume S."/>
            <person name="Konno N."/>
        </authorList>
    </citation>
    <scope>NUCLEOTIDE SEQUENCE [LARGE SCALE GENOMIC DNA]</scope>
    <source>
        <strain evidence="2 3">NBRC 111202</strain>
    </source>
</reference>
<evidence type="ECO:0000313" key="3">
    <source>
        <dbReference type="Proteomes" id="UP000188533"/>
    </source>
</evidence>
<gene>
    <name evidence="2" type="ORF">LENED_003078</name>
</gene>
<protein>
    <submittedName>
        <fullName evidence="2">Uncharacterized protein</fullName>
    </submittedName>
</protein>
<dbReference type="EMBL" id="BDGU01000062">
    <property type="protein sequence ID" value="GAW01478.1"/>
    <property type="molecule type" value="Genomic_DNA"/>
</dbReference>
<dbReference type="Proteomes" id="UP000188533">
    <property type="component" value="Unassembled WGS sequence"/>
</dbReference>
<organism evidence="2 3">
    <name type="scientific">Lentinula edodes</name>
    <name type="common">Shiitake mushroom</name>
    <name type="synonym">Lentinus edodes</name>
    <dbReference type="NCBI Taxonomy" id="5353"/>
    <lineage>
        <taxon>Eukaryota</taxon>
        <taxon>Fungi</taxon>
        <taxon>Dikarya</taxon>
        <taxon>Basidiomycota</taxon>
        <taxon>Agaricomycotina</taxon>
        <taxon>Agaricomycetes</taxon>
        <taxon>Agaricomycetidae</taxon>
        <taxon>Agaricales</taxon>
        <taxon>Marasmiineae</taxon>
        <taxon>Omphalotaceae</taxon>
        <taxon>Lentinula</taxon>
    </lineage>
</organism>